<feature type="compositionally biased region" description="Pro residues" evidence="18">
    <location>
        <begin position="517"/>
        <end position="540"/>
    </location>
</feature>
<dbReference type="PANTHER" id="PTHR45838">
    <property type="entry name" value="HISTONE-LYSINE-N-METHYLTRANSFERASE 2 KMT2 FAMILY MEMBER"/>
    <property type="match status" value="1"/>
</dbReference>
<proteinExistence type="predicted"/>
<evidence type="ECO:0000256" key="15">
    <source>
        <dbReference type="ARBA" id="ARBA00023620"/>
    </source>
</evidence>
<dbReference type="SMART" id="SM00542">
    <property type="entry name" value="FYRC"/>
    <property type="match status" value="1"/>
</dbReference>
<feature type="compositionally biased region" description="Gly residues" evidence="18">
    <location>
        <begin position="1925"/>
        <end position="1935"/>
    </location>
</feature>
<dbReference type="SMART" id="SM00317">
    <property type="entry name" value="SET"/>
    <property type="match status" value="1"/>
</dbReference>
<evidence type="ECO:0000256" key="5">
    <source>
        <dbReference type="ARBA" id="ARBA00022723"/>
    </source>
</evidence>
<feature type="domain" description="PHD-type" evidence="23">
    <location>
        <begin position="1416"/>
        <end position="1524"/>
    </location>
</feature>
<dbReference type="PROSITE" id="PS50016">
    <property type="entry name" value="ZF_PHD_2"/>
    <property type="match status" value="2"/>
</dbReference>
<dbReference type="SUPFAM" id="SSF82199">
    <property type="entry name" value="SET domain"/>
    <property type="match status" value="1"/>
</dbReference>
<evidence type="ECO:0000259" key="21">
    <source>
        <dbReference type="PROSITE" id="PS50868"/>
    </source>
</evidence>
<dbReference type="InterPro" id="IPR046341">
    <property type="entry name" value="SET_dom_sf"/>
</dbReference>
<dbReference type="Gene3D" id="3.30.40.10">
    <property type="entry name" value="Zinc/RING finger domain, C3HC4 (zinc finger)"/>
    <property type="match status" value="3"/>
</dbReference>
<dbReference type="SMART" id="SM00249">
    <property type="entry name" value="PHD"/>
    <property type="match status" value="4"/>
</dbReference>
<dbReference type="InterPro" id="IPR047219">
    <property type="entry name" value="KMT2A_2B_SET"/>
</dbReference>
<comment type="caution">
    <text evidence="24">The sequence shown here is derived from an EMBL/GenBank/DDBJ whole genome shotgun (WGS) entry which is preliminary data.</text>
</comment>
<evidence type="ECO:0000259" key="22">
    <source>
        <dbReference type="PROSITE" id="PS51058"/>
    </source>
</evidence>
<evidence type="ECO:0000313" key="25">
    <source>
        <dbReference type="Proteomes" id="UP001623349"/>
    </source>
</evidence>
<feature type="region of interest" description="Disordered" evidence="18">
    <location>
        <begin position="767"/>
        <end position="831"/>
    </location>
</feature>
<feature type="region of interest" description="Disordered" evidence="18">
    <location>
        <begin position="1638"/>
        <end position="1814"/>
    </location>
</feature>
<feature type="region of interest" description="Disordered" evidence="18">
    <location>
        <begin position="900"/>
        <end position="1006"/>
    </location>
</feature>
<keyword evidence="3" id="KW-0808">Transferase</keyword>
<dbReference type="PANTHER" id="PTHR45838:SF3">
    <property type="entry name" value="HISTONE-LYSINE N-METHYLTRANSFERASE 2B"/>
    <property type="match status" value="1"/>
</dbReference>
<feature type="domain" description="PHD-type" evidence="19">
    <location>
        <begin position="1125"/>
        <end position="1182"/>
    </location>
</feature>
<feature type="compositionally biased region" description="Low complexity" evidence="18">
    <location>
        <begin position="633"/>
        <end position="653"/>
    </location>
</feature>
<feature type="domain" description="CXXC-type" evidence="22">
    <location>
        <begin position="832"/>
        <end position="879"/>
    </location>
</feature>
<dbReference type="Pfam" id="PF05964">
    <property type="entry name" value="FYRN"/>
    <property type="match status" value="1"/>
</dbReference>
<evidence type="ECO:0000256" key="17">
    <source>
        <dbReference type="PROSITE-ProRule" id="PRU00509"/>
    </source>
</evidence>
<dbReference type="InterPro" id="IPR011011">
    <property type="entry name" value="Znf_FYVE_PHD"/>
</dbReference>
<feature type="compositionally biased region" description="Acidic residues" evidence="18">
    <location>
        <begin position="1"/>
        <end position="16"/>
    </location>
</feature>
<sequence>MPEEESSDGESEEEEFQGFHSDEDVAPSSLRSALRSQRGRAPRGRGRKHKTTPLPPRLADVAPVPPKAPTRKRGEEGTERMVQALTELLRRSQAPQPPRSRARAREPSTPRRSRGRPPGRPAGPCRKKQQAVVVAEAAVTIPKPEPPPPVIPVKNKAGSWKCKEGPGPGPGTPKRGGQPGRGGRGGRGRGRGGLPLMIKFVSKAKKVKMGQLSQELESGQGHGHRGESWQDAPQRRDGDEQERGSCRKKQEQKLEEEEGEEKEEKENDNKGDNKQEEEEETERAAVEEEVMPAKEKEEAKLPSPLLTTPIPSPPPPPPPPSTSPPPPASPLPPPVSPPPPLSPPPYPAPEKQEESPPLVPTTCSRKRGRPPLTPSQRAEREAARSGPEGTLSPSPNPSPSTTTGSPLEDSPPVVPKSTTFLKNIRQFIMPVVSARSSRVIKTPRRFMDEDPPKPPKVEACLVRPPVATSPPAPQGPVPVSSPPRVPTPPSTPLPLPEKRRSILREPTFRWTSLTRELPPPPPAPPPAPSPPAPSPPPAPATPSRRPLLLRAPQFTPSEAHLKIYESVLTPPPLGAPETPEPELPPADDSAAEPEPRSAGRTNHLSLPRFVPVVTTPVKVEAPPHGAPALSEGQQPQPQLQQTPQALQTQLLPQALPPQQPQVQPPPSPQHTPPLEKARVASLGPLPLSGVEEKMFSLLKRAKVQLFKIDQQQQQKVAASMPPSPAAQTEEGPESPVQGPRIKHVCRHAAVALGQARAMVPEDVPRLSALPLRDRQDLATEDTSSASETESVPSRSQREKAESAGPGGDSEPTGAAGALAHTPRRSLPSHHGKKMRMARCGHCRGCLRVQDCGSCVNCLDKPKFGGPNTKKQCCVYRKCDKIEARKMERLAKKGRTIVKTLLPWDSDESPEASPGPPGPRRGAGAGGPREEVGATPGPEEQDSLLLQRKSARRCVKQRPSYDVFEDSDDSEPGGPPAPRRRTPREHELPVLEPEEQSRPRKPTLQPVLQLKARRRLDKDALAPGPFASFPNGWTGKQKSPDGVHRVRVDFKRGLQPRERVAYGWSQCAYFRARGAADGVSAVCLAKASMRLLVFCQVCCDPFHLFCLEEAERPLPQHRDTWCCRRCKFCHVCGRRGRASKVSKQLLECDRCRNAYHPACLGPSYPTRATRKRHNWICSACVRCKSCGATPGKNWDAEWSEDYSLCSRCTELYEKGNYCPICTRCYEDNDYESKMMQCAQCDHWVHAKCEGLSDEDYEILSGLPDSVLYTCGPCAGETQPRWREALSGALQGGLRQCGQDGKQLHPGPCDLHAVGQRFEEGHYTSVHSFMEDVVAILMRHSEEGETPERRAGSQMKGLLLKLLDGVLPNAVLPPSLDHVYAQWRQQEPETPESGQPPGDPSAAVQSKDPAAFSHVEDARQCALCLKYGDADSKEAGRLLYIGQNEWTHVNCAIWSAEVFEENDGSLKNVHAAVARGRQMRCELCLKPGATVGCCLSSCLSNFHFMCARASYCIFQDDKKVFCQKHTDLLDGKEIVTPDGFDVLRRVYVDFEGINFKRKFLTGLEPDVINVLIGSMRINSLGTLSDLSDSEDRLFPIGYQCSRLYWSTVDARRHCWYRCRILEYRPWGPREEPAHLEAAEENQTIVHSPTPSSEPPNHDDPPDTDSLIPGDTVHHSPIQNLDPPLRTDSSNGPPPTPRSFSGARIKVPNYSPSRRPLGGVSFGPLPSPGSPSSLTHHIPTVGDSDFPAPPRRSRRPSPLATRPPPSRRTSSPLRTSPQLRVPLSTSVTALTPTSGELAPPDLAPSPLPPSEDLGPDFEDMEVVSGLSAADLDFAASLLGTEPFQEEIVAAGAVGSSQGGPGDSSEEEASPTTRYVHFPVTVVSGPSLVPSSLAGAPRIEQLDGVDDGTDSEAEAVQQPRGQGTPPSGPGVGRGGGLGAAGDRARPPEDLPSEIVDFVLKNLGGPGEGAAGPREDSLPSAPSLANGSQPPQSLSTSPADPTRTFAWLPGAPGVRVLSLGPAPEPPKPATSKIILVNKLGQVFVKMTGESEPVAPPGKSPPMPSIIPTPSSTSWALPSGPLLGVLPVVGVGMVQPAPPPPPPPLTLVFSSGPPSPPRQAIRVKRVSTFSGRSPPVPPPNKAPRLDEDGESLEDTHPVPGISGSGFSRVRMKTPTVRGVLDLNNPGAHPEEESPGCPQDRCPLLPLPEAPSRALDGPSDLLFESQWHHYSAGEASSSEEEPPSPEDKENQVPKRAGPHLRFEISSDDGFSVEAEDLEDAWRILSDKVQEARGHARLRHLSFNGMSGARLLGIHHDAVIFLAEQLPGAQRCQQYKFRYHQQGEGQEEPPLNPHGAARAEVYLRKCTFDMFNFLASQHRVLPEGATCDEEEDEVQLRSTRRATSLELPMAMRFRHLKKTSKEAVGVYRSAIHGRGLFCKRNIDAGEMVIEYSGIVIRSVLTDKREKFYDGKGIGCYMFRMDDFDVVDATMHGNAARFINHSCEPNCFSRVIHVEGQKHIVIFALRRILRGEELTYDYKFPIEDASNKLPCNCGAKRCRRFLN</sequence>
<dbReference type="InterPro" id="IPR016569">
    <property type="entry name" value="MeTrfase_trithorax"/>
</dbReference>
<evidence type="ECO:0000313" key="24">
    <source>
        <dbReference type="EMBL" id="GAB1291890.1"/>
    </source>
</evidence>
<evidence type="ECO:0000256" key="13">
    <source>
        <dbReference type="ARBA" id="ARBA00023163"/>
    </source>
</evidence>
<dbReference type="EMBL" id="BAAFST010000007">
    <property type="protein sequence ID" value="GAB1291890.1"/>
    <property type="molecule type" value="Genomic_DNA"/>
</dbReference>
<evidence type="ECO:0000256" key="11">
    <source>
        <dbReference type="ARBA" id="ARBA00023117"/>
    </source>
</evidence>
<feature type="compositionally biased region" description="Acidic residues" evidence="18">
    <location>
        <begin position="1899"/>
        <end position="1909"/>
    </location>
</feature>
<evidence type="ECO:0000256" key="18">
    <source>
        <dbReference type="SAM" id="MobiDB-lite"/>
    </source>
</evidence>
<dbReference type="InterPro" id="IPR002857">
    <property type="entry name" value="Znf_CXXC"/>
</dbReference>
<dbReference type="InterPro" id="IPR013083">
    <property type="entry name" value="Znf_RING/FYVE/PHD"/>
</dbReference>
<dbReference type="Gene3D" id="3.30.160.360">
    <property type="match status" value="2"/>
</dbReference>
<feature type="compositionally biased region" description="Low complexity" evidence="18">
    <location>
        <begin position="1713"/>
        <end position="1731"/>
    </location>
</feature>
<dbReference type="PROSITE" id="PS51058">
    <property type="entry name" value="ZF_CXXC"/>
    <property type="match status" value="1"/>
</dbReference>
<feature type="compositionally biased region" description="Pro residues" evidence="18">
    <location>
        <begin position="310"/>
        <end position="348"/>
    </location>
</feature>
<evidence type="ECO:0000256" key="12">
    <source>
        <dbReference type="ARBA" id="ARBA00023125"/>
    </source>
</evidence>
<dbReference type="Pfam" id="PF00628">
    <property type="entry name" value="PHD"/>
    <property type="match status" value="3"/>
</dbReference>
<dbReference type="InterPro" id="IPR019787">
    <property type="entry name" value="Znf_PHD-finger"/>
</dbReference>
<dbReference type="PROSITE" id="PS50280">
    <property type="entry name" value="SET"/>
    <property type="match status" value="1"/>
</dbReference>
<comment type="catalytic activity">
    <reaction evidence="16">
        <text>L-lysyl(4)-[histone H3] + S-adenosyl-L-methionine = N(6)-methyl-L-lysyl(4)-[histone H3] + S-adenosyl-L-homocysteine + H(+)</text>
        <dbReference type="Rhea" id="RHEA:60264"/>
        <dbReference type="Rhea" id="RHEA-COMP:15543"/>
        <dbReference type="Rhea" id="RHEA-COMP:15547"/>
        <dbReference type="ChEBI" id="CHEBI:15378"/>
        <dbReference type="ChEBI" id="CHEBI:29969"/>
        <dbReference type="ChEBI" id="CHEBI:57856"/>
        <dbReference type="ChEBI" id="CHEBI:59789"/>
        <dbReference type="ChEBI" id="CHEBI:61929"/>
        <dbReference type="EC" id="2.1.1.364"/>
    </reaction>
    <physiologicalReaction direction="left-to-right" evidence="16">
        <dbReference type="Rhea" id="RHEA:60265"/>
    </physiologicalReaction>
</comment>
<dbReference type="InterPro" id="IPR003616">
    <property type="entry name" value="Post-SET_dom"/>
</dbReference>
<dbReference type="SUPFAM" id="SSF57903">
    <property type="entry name" value="FYVE/PHD zinc finger"/>
    <property type="match status" value="2"/>
</dbReference>
<evidence type="ECO:0000259" key="19">
    <source>
        <dbReference type="PROSITE" id="PS50016"/>
    </source>
</evidence>
<dbReference type="InterPro" id="IPR036427">
    <property type="entry name" value="Bromodomain-like_sf"/>
</dbReference>
<keyword evidence="10" id="KW-0805">Transcription regulation</keyword>
<dbReference type="Pfam" id="PF02008">
    <property type="entry name" value="zf-CXXC"/>
    <property type="match status" value="1"/>
</dbReference>
<dbReference type="InterPro" id="IPR034732">
    <property type="entry name" value="EPHD"/>
</dbReference>
<dbReference type="InterPro" id="IPR003889">
    <property type="entry name" value="FYrich_C"/>
</dbReference>
<dbReference type="PIRSF" id="PIRSF010354">
    <property type="entry name" value="Methyltransferase_trithorax"/>
    <property type="match status" value="1"/>
</dbReference>
<evidence type="ECO:0000256" key="9">
    <source>
        <dbReference type="ARBA" id="ARBA00022853"/>
    </source>
</evidence>
<dbReference type="CDD" id="cd19170">
    <property type="entry name" value="SET_KMT2A_2B"/>
    <property type="match status" value="1"/>
</dbReference>
<feature type="compositionally biased region" description="Polar residues" evidence="18">
    <location>
        <begin position="1780"/>
        <end position="1791"/>
    </location>
</feature>
<evidence type="ECO:0000256" key="4">
    <source>
        <dbReference type="ARBA" id="ARBA00022691"/>
    </source>
</evidence>
<keyword evidence="7 17" id="KW-0863">Zinc-finger</keyword>
<feature type="compositionally biased region" description="Low complexity" evidence="18">
    <location>
        <begin position="1764"/>
        <end position="1774"/>
    </location>
</feature>
<feature type="compositionally biased region" description="Low complexity" evidence="18">
    <location>
        <begin position="389"/>
        <end position="407"/>
    </location>
</feature>
<dbReference type="EC" id="2.1.1.364" evidence="15"/>
<evidence type="ECO:0000256" key="16">
    <source>
        <dbReference type="ARBA" id="ARBA00049353"/>
    </source>
</evidence>
<feature type="region of interest" description="Disordered" evidence="18">
    <location>
        <begin position="1"/>
        <end position="680"/>
    </location>
</feature>
<feature type="compositionally biased region" description="Basic and acidic residues" evidence="18">
    <location>
        <begin position="445"/>
        <end position="456"/>
    </location>
</feature>
<dbReference type="InterPro" id="IPR003888">
    <property type="entry name" value="FYrich_N"/>
</dbReference>
<dbReference type="SMART" id="SM00541">
    <property type="entry name" value="FYRN"/>
    <property type="match status" value="1"/>
</dbReference>
<feature type="compositionally biased region" description="Polar residues" evidence="18">
    <location>
        <begin position="1638"/>
        <end position="1648"/>
    </location>
</feature>
<feature type="compositionally biased region" description="Basic and acidic residues" evidence="18">
    <location>
        <begin position="496"/>
        <end position="507"/>
    </location>
</feature>
<feature type="region of interest" description="Disordered" evidence="18">
    <location>
        <begin position="2120"/>
        <end position="2251"/>
    </location>
</feature>
<feature type="region of interest" description="Disordered" evidence="18">
    <location>
        <begin position="709"/>
        <end position="739"/>
    </location>
</feature>
<gene>
    <name evidence="24" type="ORF">APTSU1_000712000</name>
</gene>
<keyword evidence="9" id="KW-0156">Chromatin regulator</keyword>
<feature type="compositionally biased region" description="Basic and acidic residues" evidence="18">
    <location>
        <begin position="262"/>
        <end position="274"/>
    </location>
</feature>
<dbReference type="Pfam" id="PF00856">
    <property type="entry name" value="SET"/>
    <property type="match status" value="1"/>
</dbReference>
<feature type="compositionally biased region" description="Basic residues" evidence="18">
    <location>
        <begin position="37"/>
        <end position="51"/>
    </location>
</feature>
<feature type="compositionally biased region" description="Low complexity" evidence="18">
    <location>
        <begin position="131"/>
        <end position="142"/>
    </location>
</feature>
<reference evidence="24 25" key="1">
    <citation type="submission" date="2024-08" db="EMBL/GenBank/DDBJ databases">
        <title>The draft genome of Apodemus speciosus.</title>
        <authorList>
            <person name="Nabeshima K."/>
            <person name="Suzuki S."/>
            <person name="Onuma M."/>
        </authorList>
    </citation>
    <scope>NUCLEOTIDE SEQUENCE [LARGE SCALE GENOMIC DNA]</scope>
    <source>
        <strain evidence="24">IB14-021</strain>
    </source>
</reference>
<dbReference type="PROSITE" id="PS50868">
    <property type="entry name" value="POST_SET"/>
    <property type="match status" value="1"/>
</dbReference>
<feature type="compositionally biased region" description="Basic residues" evidence="18">
    <location>
        <begin position="821"/>
        <end position="831"/>
    </location>
</feature>
<evidence type="ECO:0000259" key="20">
    <source>
        <dbReference type="PROSITE" id="PS50280"/>
    </source>
</evidence>
<organism evidence="24 25">
    <name type="scientific">Apodemus speciosus</name>
    <name type="common">Large Japanese field mouse</name>
    <dbReference type="NCBI Taxonomy" id="105296"/>
    <lineage>
        <taxon>Eukaryota</taxon>
        <taxon>Metazoa</taxon>
        <taxon>Chordata</taxon>
        <taxon>Craniata</taxon>
        <taxon>Vertebrata</taxon>
        <taxon>Euteleostomi</taxon>
        <taxon>Mammalia</taxon>
        <taxon>Eutheria</taxon>
        <taxon>Euarchontoglires</taxon>
        <taxon>Glires</taxon>
        <taxon>Rodentia</taxon>
        <taxon>Myomorpha</taxon>
        <taxon>Muroidea</taxon>
        <taxon>Muridae</taxon>
        <taxon>Murinae</taxon>
        <taxon>Apodemus</taxon>
    </lineage>
</organism>
<dbReference type="CDD" id="cd15593">
    <property type="entry name" value="PHD3_KMT2B"/>
    <property type="match status" value="1"/>
</dbReference>
<keyword evidence="25" id="KW-1185">Reference proteome</keyword>
<comment type="subcellular location">
    <subcellularLocation>
        <location evidence="1">Nucleus</location>
    </subcellularLocation>
</comment>
<keyword evidence="13" id="KW-0804">Transcription</keyword>
<feature type="region of interest" description="Disordered" evidence="18">
    <location>
        <begin position="1897"/>
        <end position="1996"/>
    </location>
</feature>
<dbReference type="PROSITE" id="PS51542">
    <property type="entry name" value="FYRN"/>
    <property type="match status" value="1"/>
</dbReference>
<dbReference type="Proteomes" id="UP001623349">
    <property type="component" value="Unassembled WGS sequence"/>
</dbReference>
<evidence type="ECO:0000256" key="3">
    <source>
        <dbReference type="ARBA" id="ARBA00022679"/>
    </source>
</evidence>
<evidence type="ECO:0000256" key="8">
    <source>
        <dbReference type="ARBA" id="ARBA00022833"/>
    </source>
</evidence>
<dbReference type="Gene3D" id="1.20.920.10">
    <property type="entry name" value="Bromodomain-like"/>
    <property type="match status" value="1"/>
</dbReference>
<protein>
    <recommendedName>
        <fullName evidence="15">[histone H3]-lysine(4) N-methyltransferase</fullName>
        <ecNumber evidence="15">2.1.1.364</ecNumber>
    </recommendedName>
</protein>
<feature type="region of interest" description="Disordered" evidence="18">
    <location>
        <begin position="1383"/>
        <end position="1407"/>
    </location>
</feature>
<name>A0ABQ0EYD4_APOSI</name>
<feature type="compositionally biased region" description="Basic and acidic residues" evidence="18">
    <location>
        <begin position="282"/>
        <end position="300"/>
    </location>
</feature>
<dbReference type="CDD" id="cd15694">
    <property type="entry name" value="ePHD_KMT2B"/>
    <property type="match status" value="1"/>
</dbReference>
<evidence type="ECO:0000256" key="10">
    <source>
        <dbReference type="ARBA" id="ARBA00023015"/>
    </source>
</evidence>
<evidence type="ECO:0000256" key="7">
    <source>
        <dbReference type="ARBA" id="ARBA00022771"/>
    </source>
</evidence>
<feature type="domain" description="PHD-type" evidence="19">
    <location>
        <begin position="1214"/>
        <end position="1275"/>
    </location>
</feature>
<evidence type="ECO:0000256" key="14">
    <source>
        <dbReference type="ARBA" id="ARBA00023242"/>
    </source>
</evidence>
<feature type="compositionally biased region" description="Pro residues" evidence="18">
    <location>
        <begin position="654"/>
        <end position="671"/>
    </location>
</feature>
<dbReference type="InterPro" id="IPR001965">
    <property type="entry name" value="Znf_PHD"/>
</dbReference>
<evidence type="ECO:0000256" key="1">
    <source>
        <dbReference type="ARBA" id="ARBA00004123"/>
    </source>
</evidence>
<dbReference type="SMART" id="SM00508">
    <property type="entry name" value="PostSET"/>
    <property type="match status" value="1"/>
</dbReference>
<feature type="compositionally biased region" description="Polar residues" evidence="18">
    <location>
        <begin position="1978"/>
        <end position="1994"/>
    </location>
</feature>
<keyword evidence="5" id="KW-0479">Metal-binding</keyword>
<keyword evidence="4" id="KW-0949">S-adenosyl-L-methionine</keyword>
<evidence type="ECO:0000259" key="23">
    <source>
        <dbReference type="PROSITE" id="PS51805"/>
    </source>
</evidence>
<feature type="compositionally biased region" description="Low complexity" evidence="18">
    <location>
        <begin position="541"/>
        <end position="552"/>
    </location>
</feature>
<keyword evidence="12" id="KW-0238">DNA-binding</keyword>
<keyword evidence="2" id="KW-0489">Methyltransferase</keyword>
<feature type="compositionally biased region" description="Low complexity" evidence="18">
    <location>
        <begin position="780"/>
        <end position="790"/>
    </location>
</feature>
<evidence type="ECO:0000256" key="6">
    <source>
        <dbReference type="ARBA" id="ARBA00022737"/>
    </source>
</evidence>
<dbReference type="Gene3D" id="2.170.270.10">
    <property type="entry name" value="SET domain"/>
    <property type="match status" value="1"/>
</dbReference>
<keyword evidence="8" id="KW-0862">Zinc</keyword>
<keyword evidence="6" id="KW-0677">Repeat</keyword>
<dbReference type="PROSITE" id="PS51543">
    <property type="entry name" value="FYRC"/>
    <property type="match status" value="1"/>
</dbReference>
<dbReference type="InterPro" id="IPR041959">
    <property type="entry name" value="KMT2B_ePHD"/>
</dbReference>
<evidence type="ECO:0000256" key="2">
    <source>
        <dbReference type="ARBA" id="ARBA00022603"/>
    </source>
</evidence>
<dbReference type="Pfam" id="PF05965">
    <property type="entry name" value="FYRC"/>
    <property type="match status" value="1"/>
</dbReference>
<feature type="domain" description="Post-SET" evidence="21">
    <location>
        <begin position="2538"/>
        <end position="2554"/>
    </location>
</feature>
<dbReference type="Pfam" id="PF13771">
    <property type="entry name" value="zf-HC5HC2H"/>
    <property type="match status" value="1"/>
</dbReference>
<feature type="compositionally biased region" description="Basic and acidic residues" evidence="18">
    <location>
        <begin position="224"/>
        <end position="253"/>
    </location>
</feature>
<feature type="compositionally biased region" description="Pro residues" evidence="18">
    <location>
        <begin position="467"/>
        <end position="495"/>
    </location>
</feature>
<keyword evidence="11" id="KW-0103">Bromodomain</keyword>
<dbReference type="InterPro" id="IPR001214">
    <property type="entry name" value="SET_dom"/>
</dbReference>
<keyword evidence="14" id="KW-0539">Nucleus</keyword>
<dbReference type="PROSITE" id="PS51805">
    <property type="entry name" value="EPHD"/>
    <property type="match status" value="1"/>
</dbReference>
<feature type="domain" description="SET" evidence="20">
    <location>
        <begin position="2414"/>
        <end position="2530"/>
    </location>
</feature>
<accession>A0ABQ0EYD4</accession>